<name>A0A0D9X6C4_9ORYZ</name>
<reference evidence="3" key="3">
    <citation type="submission" date="2015-04" db="UniProtKB">
        <authorList>
            <consortium name="EnsemblPlants"/>
        </authorList>
    </citation>
    <scope>IDENTIFICATION</scope>
</reference>
<protein>
    <submittedName>
        <fullName evidence="3">Uncharacterized protein</fullName>
    </submittedName>
</protein>
<evidence type="ECO:0000256" key="1">
    <source>
        <dbReference type="SAM" id="MobiDB-lite"/>
    </source>
</evidence>
<feature type="chain" id="PRO_5002349605" evidence="2">
    <location>
        <begin position="18"/>
        <end position="342"/>
    </location>
</feature>
<proteinExistence type="predicted"/>
<dbReference type="Proteomes" id="UP000032180">
    <property type="component" value="Chromosome 8"/>
</dbReference>
<organism evidence="3 4">
    <name type="scientific">Leersia perrieri</name>
    <dbReference type="NCBI Taxonomy" id="77586"/>
    <lineage>
        <taxon>Eukaryota</taxon>
        <taxon>Viridiplantae</taxon>
        <taxon>Streptophyta</taxon>
        <taxon>Embryophyta</taxon>
        <taxon>Tracheophyta</taxon>
        <taxon>Spermatophyta</taxon>
        <taxon>Magnoliopsida</taxon>
        <taxon>Liliopsida</taxon>
        <taxon>Poales</taxon>
        <taxon>Poaceae</taxon>
        <taxon>BOP clade</taxon>
        <taxon>Oryzoideae</taxon>
        <taxon>Oryzeae</taxon>
        <taxon>Oryzinae</taxon>
        <taxon>Leersia</taxon>
    </lineage>
</organism>
<feature type="signal peptide" evidence="2">
    <location>
        <begin position="1"/>
        <end position="17"/>
    </location>
</feature>
<accession>A0A0D9X6C4</accession>
<keyword evidence="4" id="KW-1185">Reference proteome</keyword>
<evidence type="ECO:0000313" key="4">
    <source>
        <dbReference type="Proteomes" id="UP000032180"/>
    </source>
</evidence>
<dbReference type="Gramene" id="LPERR08G08150.1">
    <property type="protein sequence ID" value="LPERR08G08150.1"/>
    <property type="gene ID" value="LPERR08G08150"/>
</dbReference>
<dbReference type="EnsemblPlants" id="LPERR08G08150.1">
    <property type="protein sequence ID" value="LPERR08G08150.1"/>
    <property type="gene ID" value="LPERR08G08150"/>
</dbReference>
<evidence type="ECO:0000256" key="2">
    <source>
        <dbReference type="SAM" id="SignalP"/>
    </source>
</evidence>
<dbReference type="AlphaFoldDB" id="A0A0D9X6C4"/>
<reference evidence="4" key="2">
    <citation type="submission" date="2013-12" db="EMBL/GenBank/DDBJ databases">
        <authorList>
            <person name="Yu Y."/>
            <person name="Lee S."/>
            <person name="de Baynast K."/>
            <person name="Wissotski M."/>
            <person name="Liu L."/>
            <person name="Talag J."/>
            <person name="Goicoechea J."/>
            <person name="Angelova A."/>
            <person name="Jetty R."/>
            <person name="Kudrna D."/>
            <person name="Golser W."/>
            <person name="Rivera L."/>
            <person name="Zhang J."/>
            <person name="Wing R."/>
        </authorList>
    </citation>
    <scope>NUCLEOTIDE SEQUENCE</scope>
</reference>
<reference evidence="3 4" key="1">
    <citation type="submission" date="2012-08" db="EMBL/GenBank/DDBJ databases">
        <title>Oryza genome evolution.</title>
        <authorList>
            <person name="Wing R.A."/>
        </authorList>
    </citation>
    <scope>NUCLEOTIDE SEQUENCE</scope>
</reference>
<keyword evidence="2" id="KW-0732">Signal</keyword>
<evidence type="ECO:0000313" key="3">
    <source>
        <dbReference type="EnsemblPlants" id="LPERR08G08150.1"/>
    </source>
</evidence>
<dbReference type="HOGENOM" id="CLU_812238_0_0_1"/>
<feature type="region of interest" description="Disordered" evidence="1">
    <location>
        <begin position="29"/>
        <end position="57"/>
    </location>
</feature>
<sequence length="342" mass="37022">MTLASAAILATVSSSIAYAPPAITNTGGANLPRLTDAAGGHTKARSDASAGGGSGQLWSGDTFFPPARWRWWTLIRAQPRVRGCSNGVDGCPGHRAPRAVAGAGKDDHAQVRALAAREVAVAWREIEVAEEGAELAKIARVEGLIRKREVADIERQQGELVKAFEDTMIEWHTIDLRILTAMAAEEGVRTTTGAFIRELDERAQELDSRAQELDRCDRVLRDAEAAAANSEVELQVREDALAERERALEVARQVVEDREAAVIMAEKDSAVRERNTAVRERAIAEREAAVEGCEAMADLERARRRIADLEYTLDLGTSIMAASVARLHEAAREVGVTAVVVS</sequence>